<dbReference type="Gene3D" id="3.10.129.10">
    <property type="entry name" value="Hotdog Thioesterase"/>
    <property type="match status" value="1"/>
</dbReference>
<dbReference type="InterPro" id="IPR029069">
    <property type="entry name" value="HotDog_dom_sf"/>
</dbReference>
<protein>
    <recommendedName>
        <fullName evidence="1">MaoC-like domain-containing protein</fullName>
    </recommendedName>
</protein>
<reference evidence="2" key="1">
    <citation type="journal article" date="2014" name="Front. Microbiol.">
        <title>High frequency of phylogenetically diverse reductive dehalogenase-homologous genes in deep subseafloor sedimentary metagenomes.</title>
        <authorList>
            <person name="Kawai M."/>
            <person name="Futagami T."/>
            <person name="Toyoda A."/>
            <person name="Takaki Y."/>
            <person name="Nishi S."/>
            <person name="Hori S."/>
            <person name="Arai W."/>
            <person name="Tsubouchi T."/>
            <person name="Morono Y."/>
            <person name="Uchiyama I."/>
            <person name="Ito T."/>
            <person name="Fujiyama A."/>
            <person name="Inagaki F."/>
            <person name="Takami H."/>
        </authorList>
    </citation>
    <scope>NUCLEOTIDE SEQUENCE</scope>
    <source>
        <strain evidence="2">Expedition CK06-06</strain>
    </source>
</reference>
<accession>X0SBG1</accession>
<dbReference type="SUPFAM" id="SSF54637">
    <property type="entry name" value="Thioesterase/thiol ester dehydrase-isomerase"/>
    <property type="match status" value="1"/>
</dbReference>
<gene>
    <name evidence="2" type="ORF">S01H1_18180</name>
</gene>
<dbReference type="PANTHER" id="PTHR42993">
    <property type="entry name" value="MAOC-LIKE DEHYDRATASE DOMAIN-CONTAINING PROTEIN"/>
    <property type="match status" value="1"/>
</dbReference>
<feature type="domain" description="MaoC-like" evidence="1">
    <location>
        <begin position="13"/>
        <end position="124"/>
    </location>
</feature>
<organism evidence="2">
    <name type="scientific">marine sediment metagenome</name>
    <dbReference type="NCBI Taxonomy" id="412755"/>
    <lineage>
        <taxon>unclassified sequences</taxon>
        <taxon>metagenomes</taxon>
        <taxon>ecological metagenomes</taxon>
    </lineage>
</organism>
<dbReference type="EMBL" id="BARS01009701">
    <property type="protein sequence ID" value="GAF78364.1"/>
    <property type="molecule type" value="Genomic_DNA"/>
</dbReference>
<dbReference type="CDD" id="cd03450">
    <property type="entry name" value="NodN"/>
    <property type="match status" value="1"/>
</dbReference>
<evidence type="ECO:0000313" key="2">
    <source>
        <dbReference type="EMBL" id="GAF78364.1"/>
    </source>
</evidence>
<dbReference type="Pfam" id="PF01575">
    <property type="entry name" value="MaoC_dehydratas"/>
    <property type="match status" value="1"/>
</dbReference>
<name>X0SBG1_9ZZZZ</name>
<sequence length="155" mass="17027">MAARTVVPDIASFKSLVGKELGASDWIEIGQERIDAFAAATGDDQWIHTDPERARRESPFGGTIAHGHLTLSLAPRLLRDILEVKGARILVNPGIERVRLRSPVHAGDRVRMRATVTKVREIKGGGVRASMHMVFEIEGDRRPAAFGDVLLVLYP</sequence>
<dbReference type="PANTHER" id="PTHR42993:SF1">
    <property type="entry name" value="MAOC-LIKE DEHYDRATASE DOMAIN-CONTAINING PROTEIN"/>
    <property type="match status" value="1"/>
</dbReference>
<dbReference type="InterPro" id="IPR002539">
    <property type="entry name" value="MaoC-like_dom"/>
</dbReference>
<dbReference type="AlphaFoldDB" id="X0SBG1"/>
<proteinExistence type="predicted"/>
<dbReference type="InterPro" id="IPR039375">
    <property type="entry name" value="NodN-like"/>
</dbReference>
<evidence type="ECO:0000259" key="1">
    <source>
        <dbReference type="Pfam" id="PF01575"/>
    </source>
</evidence>
<comment type="caution">
    <text evidence="2">The sequence shown here is derived from an EMBL/GenBank/DDBJ whole genome shotgun (WGS) entry which is preliminary data.</text>
</comment>